<dbReference type="Proteomes" id="UP000752696">
    <property type="component" value="Unassembled WGS sequence"/>
</dbReference>
<proteinExistence type="predicted"/>
<sequence>RVTSVIFIIATANSQAFLGLGRSPFIGQIRWRTRNERVSSGKAMRARSNKCTKPIVMKSFRRT</sequence>
<name>A0A6V7H047_9HYME</name>
<reference evidence="1" key="1">
    <citation type="submission" date="2020-07" db="EMBL/GenBank/DDBJ databases">
        <authorList>
            <person name="Nazaruddin N."/>
        </authorList>
    </citation>
    <scope>NUCLEOTIDE SEQUENCE</scope>
</reference>
<dbReference type="EMBL" id="CAJDYZ010004773">
    <property type="protein sequence ID" value="CAD1471915.1"/>
    <property type="molecule type" value="Genomic_DNA"/>
</dbReference>
<evidence type="ECO:0000313" key="1">
    <source>
        <dbReference type="EMBL" id="CAD1471915.1"/>
    </source>
</evidence>
<feature type="non-terminal residue" evidence="1">
    <location>
        <position position="1"/>
    </location>
</feature>
<evidence type="ECO:0000313" key="2">
    <source>
        <dbReference type="Proteomes" id="UP000752696"/>
    </source>
</evidence>
<keyword evidence="2" id="KW-1185">Reference proteome</keyword>
<comment type="caution">
    <text evidence="1">The sequence shown here is derived from an EMBL/GenBank/DDBJ whole genome shotgun (WGS) entry which is preliminary data.</text>
</comment>
<protein>
    <submittedName>
        <fullName evidence="1">Uncharacterized protein</fullName>
    </submittedName>
</protein>
<feature type="non-terminal residue" evidence="1">
    <location>
        <position position="63"/>
    </location>
</feature>
<dbReference type="AlphaFoldDB" id="A0A6V7H047"/>
<gene>
    <name evidence="1" type="ORF">MHI_LOCUS253662</name>
</gene>
<organism evidence="1 2">
    <name type="scientific">Heterotrigona itama</name>
    <dbReference type="NCBI Taxonomy" id="395501"/>
    <lineage>
        <taxon>Eukaryota</taxon>
        <taxon>Metazoa</taxon>
        <taxon>Ecdysozoa</taxon>
        <taxon>Arthropoda</taxon>
        <taxon>Hexapoda</taxon>
        <taxon>Insecta</taxon>
        <taxon>Pterygota</taxon>
        <taxon>Neoptera</taxon>
        <taxon>Endopterygota</taxon>
        <taxon>Hymenoptera</taxon>
        <taxon>Apocrita</taxon>
        <taxon>Aculeata</taxon>
        <taxon>Apoidea</taxon>
        <taxon>Anthophila</taxon>
        <taxon>Apidae</taxon>
        <taxon>Heterotrigona</taxon>
    </lineage>
</organism>
<accession>A0A6V7H047</accession>